<sequence>MNATKGDSITATIYQACNDEFRKGVVIDQSRLKNSSHSVTIKDNQLDLVIDKDASDVDEIFKNHGIAIPPDEILQSLNSTEVKIPIKHREEFPSDINLPDPELLNVLHYYTSKKIAKSDSYKKVERSLDETSLLAFGMMVESWVDDLIDESTAQMFLEHDMEYDVIEDEEGISSESSGSDSSSSSSGSSIDTDTDSD</sequence>
<dbReference type="InterPro" id="IPR022793">
    <property type="entry name" value="Rrn10"/>
</dbReference>
<evidence type="ECO:0000313" key="2">
    <source>
        <dbReference type="EMBL" id="CAR66390.1"/>
    </source>
</evidence>
<protein>
    <submittedName>
        <fullName evidence="2">DEHA2F21406p</fullName>
    </submittedName>
</protein>
<dbReference type="PIRSF" id="PIRSF009867">
    <property type="entry name" value="UAF_Rrn10"/>
    <property type="match status" value="1"/>
</dbReference>
<dbReference type="AlphaFoldDB" id="B5RUL2"/>
<dbReference type="KEGG" id="dha:DEHA2F21406g"/>
<reference evidence="2 3" key="1">
    <citation type="journal article" date="2004" name="Nature">
        <title>Genome evolution in yeasts.</title>
        <authorList>
            <consortium name="Genolevures"/>
            <person name="Dujon B."/>
            <person name="Sherman D."/>
            <person name="Fischer G."/>
            <person name="Durrens P."/>
            <person name="Casaregola S."/>
            <person name="Lafontaine I."/>
            <person name="de Montigny J."/>
            <person name="Marck C."/>
            <person name="Neuveglise C."/>
            <person name="Talla E."/>
            <person name="Goffard N."/>
            <person name="Frangeul L."/>
            <person name="Aigle M."/>
            <person name="Anthouard V."/>
            <person name="Babour A."/>
            <person name="Barbe V."/>
            <person name="Barnay S."/>
            <person name="Blanchin S."/>
            <person name="Beckerich J.M."/>
            <person name="Beyne E."/>
            <person name="Bleykasten C."/>
            <person name="Boisrame A."/>
            <person name="Boyer J."/>
            <person name="Cattolico L."/>
            <person name="Confanioleri F."/>
            <person name="de Daruvar A."/>
            <person name="Despons L."/>
            <person name="Fabre E."/>
            <person name="Fairhead C."/>
            <person name="Ferry-Dumazet H."/>
            <person name="Groppi A."/>
            <person name="Hantraye F."/>
            <person name="Hennequin C."/>
            <person name="Jauniaux N."/>
            <person name="Joyet P."/>
            <person name="Kachouri R."/>
            <person name="Kerrest A."/>
            <person name="Koszul R."/>
            <person name="Lemaire M."/>
            <person name="Lesur I."/>
            <person name="Ma L."/>
            <person name="Muller H."/>
            <person name="Nicaud J.M."/>
            <person name="Nikolski M."/>
            <person name="Oztas S."/>
            <person name="Ozier-Kalogeropoulos O."/>
            <person name="Pellenz S."/>
            <person name="Potier S."/>
            <person name="Richard G.F."/>
            <person name="Straub M.L."/>
            <person name="Suleau A."/>
            <person name="Swennene D."/>
            <person name="Tekaia F."/>
            <person name="Wesolowski-Louvel M."/>
            <person name="Westhof E."/>
            <person name="Wirth B."/>
            <person name="Zeniou-Meyer M."/>
            <person name="Zivanovic I."/>
            <person name="Bolotin-Fukuhara M."/>
            <person name="Thierry A."/>
            <person name="Bouchier C."/>
            <person name="Caudron B."/>
            <person name="Scarpelli C."/>
            <person name="Gaillardin C."/>
            <person name="Weissenbach J."/>
            <person name="Wincker P."/>
            <person name="Souciet J.L."/>
        </authorList>
    </citation>
    <scope>NUCLEOTIDE SEQUENCE [LARGE SCALE GENOMIC DNA]</scope>
    <source>
        <strain evidence="3">ATCC 36239 / CBS 767 / BCRC 21394 / JCM 1990 / NBRC 0083 / IGC 2968</strain>
    </source>
</reference>
<dbReference type="OMA" id="ILVESWV"/>
<name>B5RUL2_DEBHA</name>
<feature type="region of interest" description="Disordered" evidence="1">
    <location>
        <begin position="166"/>
        <end position="197"/>
    </location>
</feature>
<dbReference type="InParanoid" id="B5RUL2"/>
<dbReference type="GO" id="GO:0000500">
    <property type="term" value="C:RNA polymerase I upstream activating factor complex"/>
    <property type="evidence" value="ECO:0007669"/>
    <property type="project" value="InterPro"/>
</dbReference>
<dbReference type="FunCoup" id="B5RUL2">
    <property type="interactions" value="52"/>
</dbReference>
<dbReference type="EMBL" id="CR382138">
    <property type="protein sequence ID" value="CAR66390.1"/>
    <property type="molecule type" value="Genomic_DNA"/>
</dbReference>
<feature type="compositionally biased region" description="Low complexity" evidence="1">
    <location>
        <begin position="173"/>
        <end position="191"/>
    </location>
</feature>
<dbReference type="PANTHER" id="PTHR28054:SF1">
    <property type="entry name" value="RNA POLYMERASE I-SPECIFIC TRANSCRIPTION INITIATION FACTOR RRN10"/>
    <property type="match status" value="1"/>
</dbReference>
<evidence type="ECO:0000313" key="3">
    <source>
        <dbReference type="Proteomes" id="UP000000599"/>
    </source>
</evidence>
<dbReference type="GeneID" id="8999033"/>
<dbReference type="PANTHER" id="PTHR28054">
    <property type="entry name" value="RNA POLYMERASE I-SPECIFIC TRANSCRIPTION INITIATION FACTOR RRN10"/>
    <property type="match status" value="1"/>
</dbReference>
<proteinExistence type="predicted"/>
<accession>B5RUL2</accession>
<keyword evidence="3" id="KW-1185">Reference proteome</keyword>
<dbReference type="OrthoDB" id="2565191at2759"/>
<dbReference type="Pfam" id="PF05234">
    <property type="entry name" value="UAF_Rrn10"/>
    <property type="match status" value="1"/>
</dbReference>
<dbReference type="RefSeq" id="XP_002770871.1">
    <property type="nucleotide sequence ID" value="XM_002770825.1"/>
</dbReference>
<dbReference type="eggNOG" id="ENOG502S1BQ">
    <property type="taxonomic scope" value="Eukaryota"/>
</dbReference>
<evidence type="ECO:0000256" key="1">
    <source>
        <dbReference type="SAM" id="MobiDB-lite"/>
    </source>
</evidence>
<dbReference type="Proteomes" id="UP000000599">
    <property type="component" value="Chromosome F"/>
</dbReference>
<gene>
    <name evidence="2" type="ordered locus">DEHA2F21406g</name>
</gene>
<dbReference type="GO" id="GO:0042790">
    <property type="term" value="P:nucleolar large rRNA transcription by RNA polymerase I"/>
    <property type="evidence" value="ECO:0007669"/>
    <property type="project" value="InterPro"/>
</dbReference>
<dbReference type="HOGENOM" id="CLU_105114_0_0_1"/>
<organism evidence="2 3">
    <name type="scientific">Debaryomyces hansenii (strain ATCC 36239 / CBS 767 / BCRC 21394 / JCM 1990 / NBRC 0083 / IGC 2968)</name>
    <name type="common">Yeast</name>
    <name type="synonym">Torulaspora hansenii</name>
    <dbReference type="NCBI Taxonomy" id="284592"/>
    <lineage>
        <taxon>Eukaryota</taxon>
        <taxon>Fungi</taxon>
        <taxon>Dikarya</taxon>
        <taxon>Ascomycota</taxon>
        <taxon>Saccharomycotina</taxon>
        <taxon>Pichiomycetes</taxon>
        <taxon>Debaryomycetaceae</taxon>
        <taxon>Debaryomyces</taxon>
    </lineage>
</organism>
<dbReference type="InterPro" id="IPR007898">
    <property type="entry name" value="Rrn10_Saccharomycetes"/>
</dbReference>
<dbReference type="GO" id="GO:0001165">
    <property type="term" value="F:RNA polymerase I cis-regulatory region sequence-specific DNA binding"/>
    <property type="evidence" value="ECO:0007669"/>
    <property type="project" value="InterPro"/>
</dbReference>
<dbReference type="VEuPathDB" id="FungiDB:DEHA2F21406g"/>